<evidence type="ECO:0000313" key="3">
    <source>
        <dbReference type="Proteomes" id="UP001606303"/>
    </source>
</evidence>
<keyword evidence="3" id="KW-1185">Reference proteome</keyword>
<dbReference type="EMBL" id="JBIGIB010000003">
    <property type="protein sequence ID" value="MFG6467259.1"/>
    <property type="molecule type" value="Genomic_DNA"/>
</dbReference>
<evidence type="ECO:0000259" key="1">
    <source>
        <dbReference type="Pfam" id="PF21837"/>
    </source>
</evidence>
<organism evidence="2 3">
    <name type="scientific">Pelomonas baiyunensis</name>
    <dbReference type="NCBI Taxonomy" id="3299026"/>
    <lineage>
        <taxon>Bacteria</taxon>
        <taxon>Pseudomonadati</taxon>
        <taxon>Pseudomonadota</taxon>
        <taxon>Betaproteobacteria</taxon>
        <taxon>Burkholderiales</taxon>
        <taxon>Sphaerotilaceae</taxon>
        <taxon>Roseateles</taxon>
    </lineage>
</organism>
<feature type="domain" description="DUF6896" evidence="1">
    <location>
        <begin position="8"/>
        <end position="120"/>
    </location>
</feature>
<accession>A0ABW7GZK6</accession>
<name>A0ABW7GZK6_9BURK</name>
<dbReference type="RefSeq" id="WP_394384680.1">
    <property type="nucleotide sequence ID" value="NZ_JBIGIB010000003.1"/>
</dbReference>
<dbReference type="Pfam" id="PF21837">
    <property type="entry name" value="DUF6896"/>
    <property type="match status" value="1"/>
</dbReference>
<comment type="caution">
    <text evidence="2">The sequence shown here is derived from an EMBL/GenBank/DDBJ whole genome shotgun (WGS) entry which is preliminary data.</text>
</comment>
<sequence length="130" mass="14932">MSTNPVLAAIPLWHAQMAWAKELIKRSFNLEHPEDILLHTNRGRHAIPGTSWFLCTHGIGVDIYKTPDVGGIDFDFDKPNPDPWRMKIFIERQVNEGNLPYEPFQQLLADEEKLKIAIEDALEVQKSNLE</sequence>
<gene>
    <name evidence="2" type="ORF">ACG01O_11620</name>
</gene>
<dbReference type="Proteomes" id="UP001606303">
    <property type="component" value="Unassembled WGS sequence"/>
</dbReference>
<evidence type="ECO:0000313" key="2">
    <source>
        <dbReference type="EMBL" id="MFG6467259.1"/>
    </source>
</evidence>
<reference evidence="2 3" key="1">
    <citation type="submission" date="2024-08" db="EMBL/GenBank/DDBJ databases">
        <authorList>
            <person name="Lu H."/>
        </authorList>
    </citation>
    <scope>NUCLEOTIDE SEQUENCE [LARGE SCALE GENOMIC DNA]</scope>
    <source>
        <strain evidence="2 3">BYS87W</strain>
    </source>
</reference>
<protein>
    <submittedName>
        <fullName evidence="2">DUF6896 domain-containing protein</fullName>
    </submittedName>
</protein>
<dbReference type="InterPro" id="IPR054191">
    <property type="entry name" value="DUF6896"/>
</dbReference>
<proteinExistence type="predicted"/>